<dbReference type="EMBL" id="MU273504">
    <property type="protein sequence ID" value="KAI0034197.1"/>
    <property type="molecule type" value="Genomic_DNA"/>
</dbReference>
<sequence>MPHPPVARRRDSRNSDTPRTPSLGSPIASAFFFPSSTHRKSSDSWNSAVDDDDFELEWKPDQILLLTRTLDAIPSHMLTPYTGAVPPSNLLDKIARGVAQVKGPKEWPHSLRATRAKLVELARGRDVPATIDEEGVAPPTGLRDTTNINTPRRKRPLYRQSSMDFMAAAHLAGQEDSFTKVSSLLQASERVFPTPSHHHPLSPSTPSSATLRSATSSSSTRYSRPTSQSSARSLSALSSASSYSCLPPAPRGLSRRSPLKRASSYSVQAVRRCSVSEDEEEAARSVSAKKQKRVVPGTPERRTRPTATRRNPLILGGELPVVQSPVDPPRTPTTGRRTRLGNLNNPHPHLRIQIPPPDAVSPHRSLRRTARRISFNTDASVDSLPDPTELLGGNVLGSAFELA</sequence>
<gene>
    <name evidence="1" type="ORF">K488DRAFT_69281</name>
</gene>
<accession>A0ACB8QR95</accession>
<evidence type="ECO:0000313" key="2">
    <source>
        <dbReference type="Proteomes" id="UP000814128"/>
    </source>
</evidence>
<evidence type="ECO:0000313" key="1">
    <source>
        <dbReference type="EMBL" id="KAI0034197.1"/>
    </source>
</evidence>
<reference evidence="1" key="2">
    <citation type="journal article" date="2022" name="New Phytol.">
        <title>Evolutionary transition to the ectomycorrhizal habit in the genomes of a hyperdiverse lineage of mushroom-forming fungi.</title>
        <authorList>
            <person name="Looney B."/>
            <person name="Miyauchi S."/>
            <person name="Morin E."/>
            <person name="Drula E."/>
            <person name="Courty P.E."/>
            <person name="Kohler A."/>
            <person name="Kuo A."/>
            <person name="LaButti K."/>
            <person name="Pangilinan J."/>
            <person name="Lipzen A."/>
            <person name="Riley R."/>
            <person name="Andreopoulos W."/>
            <person name="He G."/>
            <person name="Johnson J."/>
            <person name="Nolan M."/>
            <person name="Tritt A."/>
            <person name="Barry K.W."/>
            <person name="Grigoriev I.V."/>
            <person name="Nagy L.G."/>
            <person name="Hibbett D."/>
            <person name="Henrissat B."/>
            <person name="Matheny P.B."/>
            <person name="Labbe J."/>
            <person name="Martin F.M."/>
        </authorList>
    </citation>
    <scope>NUCLEOTIDE SEQUENCE</scope>
    <source>
        <strain evidence="1">EC-137</strain>
    </source>
</reference>
<keyword evidence="2" id="KW-1185">Reference proteome</keyword>
<name>A0ACB8QR95_9AGAM</name>
<reference evidence="1" key="1">
    <citation type="submission" date="2021-02" db="EMBL/GenBank/DDBJ databases">
        <authorList>
            <consortium name="DOE Joint Genome Institute"/>
            <person name="Ahrendt S."/>
            <person name="Looney B.P."/>
            <person name="Miyauchi S."/>
            <person name="Morin E."/>
            <person name="Drula E."/>
            <person name="Courty P.E."/>
            <person name="Chicoki N."/>
            <person name="Fauchery L."/>
            <person name="Kohler A."/>
            <person name="Kuo A."/>
            <person name="Labutti K."/>
            <person name="Pangilinan J."/>
            <person name="Lipzen A."/>
            <person name="Riley R."/>
            <person name="Andreopoulos W."/>
            <person name="He G."/>
            <person name="Johnson J."/>
            <person name="Barry K.W."/>
            <person name="Grigoriev I.V."/>
            <person name="Nagy L."/>
            <person name="Hibbett D."/>
            <person name="Henrissat B."/>
            <person name="Matheny P.B."/>
            <person name="Labbe J."/>
            <person name="Martin F."/>
        </authorList>
    </citation>
    <scope>NUCLEOTIDE SEQUENCE</scope>
    <source>
        <strain evidence="1">EC-137</strain>
    </source>
</reference>
<organism evidence="1 2">
    <name type="scientific">Vararia minispora EC-137</name>
    <dbReference type="NCBI Taxonomy" id="1314806"/>
    <lineage>
        <taxon>Eukaryota</taxon>
        <taxon>Fungi</taxon>
        <taxon>Dikarya</taxon>
        <taxon>Basidiomycota</taxon>
        <taxon>Agaricomycotina</taxon>
        <taxon>Agaricomycetes</taxon>
        <taxon>Russulales</taxon>
        <taxon>Lachnocladiaceae</taxon>
        <taxon>Vararia</taxon>
    </lineage>
</organism>
<protein>
    <submittedName>
        <fullName evidence="1">Uncharacterized protein</fullName>
    </submittedName>
</protein>
<dbReference type="Proteomes" id="UP000814128">
    <property type="component" value="Unassembled WGS sequence"/>
</dbReference>
<proteinExistence type="predicted"/>
<comment type="caution">
    <text evidence="1">The sequence shown here is derived from an EMBL/GenBank/DDBJ whole genome shotgun (WGS) entry which is preliminary data.</text>
</comment>